<keyword evidence="2" id="KW-1133">Transmembrane helix</keyword>
<keyword evidence="2" id="KW-0812">Transmembrane</keyword>
<name>A0ABQ9IA48_9NEOP</name>
<reference evidence="4 5" key="1">
    <citation type="submission" date="2023-02" db="EMBL/GenBank/DDBJ databases">
        <title>LHISI_Scaffold_Assembly.</title>
        <authorList>
            <person name="Stuart O.P."/>
            <person name="Cleave R."/>
            <person name="Magrath M.J.L."/>
            <person name="Mikheyev A.S."/>
        </authorList>
    </citation>
    <scope>NUCLEOTIDE SEQUENCE [LARGE SCALE GENOMIC DNA]</scope>
    <source>
        <strain evidence="4">Daus_M_001</strain>
        <tissue evidence="4">Leg muscle</tissue>
    </source>
</reference>
<sequence>MPAGKRLRYACWQTLVQVTSASHPFSFVTPDSSNWHSQETKREQYRNASAEKREIPEKTSKQAAPSGTISTCENLVAPRRQTRPVYLGERRISSISSESEDERIEDSDADPDWLPDSSDSGKKRTLAAEVQFIMSDLYFLPIDESSDESNCAPEPKGNCARNLSTRWHGINKNASEKPQPIWYCSPEEPPHLQSPIDYFHNWFSSKLPEHIVDQSNLYSTQRDSNNPLNTNVKEFEQFLGICVYMSIFGLRRSRMYWTSNTCIDKIQAVMYRSHREQIKNSIHFNDNSCMSERDDAKRDKLFKIRSLIVSLKYKFNEIPLNDQQLCVDEQIIPFKGRSVLKQYNPKKPYKWVTNFLSSVISILYSVQIMPVPNLPDLGASSNFILRSTQMIPENKNFLVYFDNGFALPRLFVTLTKKGVGALDTVRLNKFRGLTFTADNEMKKKGRGTFEEKETTLRRIDVGAVKWFDNRAIPYPRIVRTYNEFTDGVYLLDSLITYYRIMIRSKKFYLQFFFSLCGFAWLLYREDCKGHRIDMKNMMDLLEFRADIAESLRRKGKEMNKRDKSSPRSDVEKNYKNRAVPVNCVHEDEKLEAGPPFYITGTLLPQRGGRSIPCEGPWPPS</sequence>
<protein>
    <recommendedName>
        <fullName evidence="3">PiggyBac transposable element-derived protein domain-containing protein</fullName>
    </recommendedName>
</protein>
<dbReference type="Pfam" id="PF13843">
    <property type="entry name" value="DDE_Tnp_1_7"/>
    <property type="match status" value="1"/>
</dbReference>
<evidence type="ECO:0000313" key="5">
    <source>
        <dbReference type="Proteomes" id="UP001159363"/>
    </source>
</evidence>
<evidence type="ECO:0000256" key="1">
    <source>
        <dbReference type="SAM" id="MobiDB-lite"/>
    </source>
</evidence>
<keyword evidence="5" id="KW-1185">Reference proteome</keyword>
<proteinExistence type="predicted"/>
<dbReference type="InterPro" id="IPR029526">
    <property type="entry name" value="PGBD"/>
</dbReference>
<dbReference type="Proteomes" id="UP001159363">
    <property type="component" value="Chromosome 2"/>
</dbReference>
<dbReference type="PANTHER" id="PTHR47272:SF1">
    <property type="entry name" value="PIGGYBAC TRANSPOSABLE ELEMENT-DERIVED PROTEIN 3-LIKE"/>
    <property type="match status" value="1"/>
</dbReference>
<dbReference type="PANTHER" id="PTHR47272">
    <property type="entry name" value="DDE_TNP_1_7 DOMAIN-CONTAINING PROTEIN"/>
    <property type="match status" value="1"/>
</dbReference>
<evidence type="ECO:0000259" key="3">
    <source>
        <dbReference type="Pfam" id="PF13843"/>
    </source>
</evidence>
<organism evidence="4 5">
    <name type="scientific">Dryococelus australis</name>
    <dbReference type="NCBI Taxonomy" id="614101"/>
    <lineage>
        <taxon>Eukaryota</taxon>
        <taxon>Metazoa</taxon>
        <taxon>Ecdysozoa</taxon>
        <taxon>Arthropoda</taxon>
        <taxon>Hexapoda</taxon>
        <taxon>Insecta</taxon>
        <taxon>Pterygota</taxon>
        <taxon>Neoptera</taxon>
        <taxon>Polyneoptera</taxon>
        <taxon>Phasmatodea</taxon>
        <taxon>Verophasmatodea</taxon>
        <taxon>Anareolatae</taxon>
        <taxon>Phasmatidae</taxon>
        <taxon>Eurycanthinae</taxon>
        <taxon>Dryococelus</taxon>
    </lineage>
</organism>
<feature type="domain" description="PiggyBac transposable element-derived protein" evidence="3">
    <location>
        <begin position="194"/>
        <end position="460"/>
    </location>
</feature>
<feature type="compositionally biased region" description="Acidic residues" evidence="1">
    <location>
        <begin position="98"/>
        <end position="113"/>
    </location>
</feature>
<feature type="transmembrane region" description="Helical" evidence="2">
    <location>
        <begin position="507"/>
        <end position="523"/>
    </location>
</feature>
<feature type="region of interest" description="Disordered" evidence="1">
    <location>
        <begin position="29"/>
        <end position="69"/>
    </location>
</feature>
<evidence type="ECO:0000256" key="2">
    <source>
        <dbReference type="SAM" id="Phobius"/>
    </source>
</evidence>
<gene>
    <name evidence="4" type="ORF">PR048_006130</name>
</gene>
<comment type="caution">
    <text evidence="4">The sequence shown here is derived from an EMBL/GenBank/DDBJ whole genome shotgun (WGS) entry which is preliminary data.</text>
</comment>
<evidence type="ECO:0000313" key="4">
    <source>
        <dbReference type="EMBL" id="KAJ8893532.1"/>
    </source>
</evidence>
<dbReference type="EMBL" id="JARBHB010000002">
    <property type="protein sequence ID" value="KAJ8893532.1"/>
    <property type="molecule type" value="Genomic_DNA"/>
</dbReference>
<keyword evidence="2" id="KW-0472">Membrane</keyword>
<feature type="compositionally biased region" description="Basic and acidic residues" evidence="1">
    <location>
        <begin position="38"/>
        <end position="60"/>
    </location>
</feature>
<accession>A0ABQ9IA48</accession>
<feature type="region of interest" description="Disordered" evidence="1">
    <location>
        <begin position="87"/>
        <end position="121"/>
    </location>
</feature>